<dbReference type="VEuPathDB" id="ToxoDB:EMWEY_00038680"/>
<organism evidence="1 2">
    <name type="scientific">Eimeria maxima</name>
    <name type="common">Coccidian parasite</name>
    <dbReference type="NCBI Taxonomy" id="5804"/>
    <lineage>
        <taxon>Eukaryota</taxon>
        <taxon>Sar</taxon>
        <taxon>Alveolata</taxon>
        <taxon>Apicomplexa</taxon>
        <taxon>Conoidasida</taxon>
        <taxon>Coccidia</taxon>
        <taxon>Eucoccidiorida</taxon>
        <taxon>Eimeriorina</taxon>
        <taxon>Eimeriidae</taxon>
        <taxon>Eimeria</taxon>
    </lineage>
</organism>
<dbReference type="RefSeq" id="XP_013337846.1">
    <property type="nucleotide sequence ID" value="XM_013482392.1"/>
</dbReference>
<reference evidence="1" key="1">
    <citation type="submission" date="2013-10" db="EMBL/GenBank/DDBJ databases">
        <title>Genomic analysis of the causative agents of coccidiosis in chickens.</title>
        <authorList>
            <person name="Reid A.J."/>
            <person name="Blake D."/>
            <person name="Billington K."/>
            <person name="Browne H."/>
            <person name="Dunn M."/>
            <person name="Hung S."/>
            <person name="Kawahara F."/>
            <person name="Miranda-Saavedra D."/>
            <person name="Mourier T."/>
            <person name="Nagra H."/>
            <person name="Otto T.D."/>
            <person name="Rawlings N."/>
            <person name="Sanchez A."/>
            <person name="Sanders M."/>
            <person name="Subramaniam C."/>
            <person name="Tay Y."/>
            <person name="Dear P."/>
            <person name="Doerig C."/>
            <person name="Gruber A."/>
            <person name="Parkinson J."/>
            <person name="Shirley M."/>
            <person name="Wan K.L."/>
            <person name="Berriman M."/>
            <person name="Tomley F."/>
            <person name="Pain A."/>
        </authorList>
    </citation>
    <scope>NUCLEOTIDE SEQUENCE [LARGE SCALE GENOMIC DNA]</scope>
    <source>
        <strain evidence="1">Weybridge</strain>
    </source>
</reference>
<gene>
    <name evidence="1" type="ORF">EMWEY_00038680</name>
</gene>
<proteinExistence type="predicted"/>
<sequence length="194" mass="21527">MLSRFCGLLKVALLPRLENIKWKGNPVQFAGGVCRDQECRGNERREVDCFPADPANPGAEKLEMGGGDKMNLLPGSAHHAMRQYGELARSAKEAEVWHSGLIMAKDCYVQLRQHLMTFSVSPELWKKMFVGGSAAKTEATEPTGCQQAFTGKRELETTGGQVEEVRCEQDDHCDEKAVVPDEVYRREDRGALSA</sequence>
<dbReference type="Proteomes" id="UP000030763">
    <property type="component" value="Unassembled WGS sequence"/>
</dbReference>
<dbReference type="EMBL" id="HG722024">
    <property type="protein sequence ID" value="CDJ61196.1"/>
    <property type="molecule type" value="Genomic_DNA"/>
</dbReference>
<keyword evidence="2" id="KW-1185">Reference proteome</keyword>
<evidence type="ECO:0000313" key="1">
    <source>
        <dbReference type="EMBL" id="CDJ61196.1"/>
    </source>
</evidence>
<accession>U6MAZ4</accession>
<name>U6MAZ4_EIMMA</name>
<dbReference type="AlphaFoldDB" id="U6MAZ4"/>
<evidence type="ECO:0000313" key="2">
    <source>
        <dbReference type="Proteomes" id="UP000030763"/>
    </source>
</evidence>
<dbReference type="GeneID" id="25337854"/>
<reference evidence="1" key="2">
    <citation type="submission" date="2013-10" db="EMBL/GenBank/DDBJ databases">
        <authorList>
            <person name="Aslett M."/>
        </authorList>
    </citation>
    <scope>NUCLEOTIDE SEQUENCE [LARGE SCALE GENOMIC DNA]</scope>
    <source>
        <strain evidence="1">Weybridge</strain>
    </source>
</reference>
<protein>
    <submittedName>
        <fullName evidence="1">Uncharacterized protein</fullName>
    </submittedName>
</protein>